<sequence>MTEDFSWSRDTAAKRLADTRQRVAEDTAETRHVFTQLFCDDLLPEALPDTPLSGALVSIKDLLDVEGYTTRAGTVFMANNPAAERDAEVVSRLRAQGCVFVGHTNMTELAYSGLGLNPHYGTPENARFPGCIPGGSTSGGAVSVALGFADFTIGTDTGGSLRIPAAFNGITGFKPSQSTASHRGCYPLSRSLDSIGPMARDVATCRTVWQAISEPGVVASRQVRPEFVIPENFGTDDMDPVVASAFDTAIAKLQEQGYSISTERLSALDRMKDLAVWQFSAVESRAVYNEAFTLRKDEFDPRVASRMARADEATAISYRQLLDARAALIPAFEAELDNRILLMPTVPILPPKMSVMEDDEAYSRLNLLVLRNPTVANVMNGCSLSLPFSDDGNLIGVMLTAANQSDLSLLDFAARIETALAELALPRRSPSA</sequence>
<keyword evidence="2" id="KW-0808">Transferase</keyword>
<proteinExistence type="predicted"/>
<dbReference type="OrthoDB" id="9777859at2"/>
<dbReference type="RefSeq" id="WP_132248109.1">
    <property type="nucleotide sequence ID" value="NZ_SLZU01000021.1"/>
</dbReference>
<dbReference type="Proteomes" id="UP000295696">
    <property type="component" value="Unassembled WGS sequence"/>
</dbReference>
<dbReference type="InterPro" id="IPR036928">
    <property type="entry name" value="AS_sf"/>
</dbReference>
<organism evidence="2 3">
    <name type="scientific">Primorskyibacter sedentarius</name>
    <dbReference type="NCBI Taxonomy" id="745311"/>
    <lineage>
        <taxon>Bacteria</taxon>
        <taxon>Pseudomonadati</taxon>
        <taxon>Pseudomonadota</taxon>
        <taxon>Alphaproteobacteria</taxon>
        <taxon>Rhodobacterales</taxon>
        <taxon>Roseobacteraceae</taxon>
        <taxon>Primorskyibacter</taxon>
    </lineage>
</organism>
<keyword evidence="3" id="KW-1185">Reference proteome</keyword>
<evidence type="ECO:0000259" key="1">
    <source>
        <dbReference type="Pfam" id="PF01425"/>
    </source>
</evidence>
<dbReference type="Gene3D" id="3.90.1300.10">
    <property type="entry name" value="Amidase signature (AS) domain"/>
    <property type="match status" value="1"/>
</dbReference>
<dbReference type="AlphaFoldDB" id="A0A4R3J371"/>
<reference evidence="2 3" key="1">
    <citation type="submission" date="2019-03" db="EMBL/GenBank/DDBJ databases">
        <title>Genomic Encyclopedia of Type Strains, Phase IV (KMG-IV): sequencing the most valuable type-strain genomes for metagenomic binning, comparative biology and taxonomic classification.</title>
        <authorList>
            <person name="Goeker M."/>
        </authorList>
    </citation>
    <scope>NUCLEOTIDE SEQUENCE [LARGE SCALE GENOMIC DNA]</scope>
    <source>
        <strain evidence="2 3">DSM 104836</strain>
    </source>
</reference>
<dbReference type="PANTHER" id="PTHR11895:SF176">
    <property type="entry name" value="AMIDASE AMID-RELATED"/>
    <property type="match status" value="1"/>
</dbReference>
<dbReference type="InterPro" id="IPR000120">
    <property type="entry name" value="Amidase"/>
</dbReference>
<dbReference type="InterPro" id="IPR023631">
    <property type="entry name" value="Amidase_dom"/>
</dbReference>
<dbReference type="SUPFAM" id="SSF75304">
    <property type="entry name" value="Amidase signature (AS) enzymes"/>
    <property type="match status" value="1"/>
</dbReference>
<evidence type="ECO:0000313" key="3">
    <source>
        <dbReference type="Proteomes" id="UP000295696"/>
    </source>
</evidence>
<name>A0A4R3J371_9RHOB</name>
<gene>
    <name evidence="2" type="ORF">EDD52_12141</name>
</gene>
<evidence type="ECO:0000313" key="2">
    <source>
        <dbReference type="EMBL" id="TCS59605.1"/>
    </source>
</evidence>
<feature type="domain" description="Amidase" evidence="1">
    <location>
        <begin position="48"/>
        <end position="410"/>
    </location>
</feature>
<dbReference type="Pfam" id="PF01425">
    <property type="entry name" value="Amidase"/>
    <property type="match status" value="1"/>
</dbReference>
<dbReference type="GO" id="GO:0016740">
    <property type="term" value="F:transferase activity"/>
    <property type="evidence" value="ECO:0007669"/>
    <property type="project" value="UniProtKB-KW"/>
</dbReference>
<protein>
    <submittedName>
        <fullName evidence="2">Aspartyl-tRNA(Asn)/glutamyl-tRNA(Gln) amidotransferase subunit A</fullName>
    </submittedName>
</protein>
<dbReference type="EMBL" id="SLZU01000021">
    <property type="protein sequence ID" value="TCS59605.1"/>
    <property type="molecule type" value="Genomic_DNA"/>
</dbReference>
<dbReference type="PANTHER" id="PTHR11895">
    <property type="entry name" value="TRANSAMIDASE"/>
    <property type="match status" value="1"/>
</dbReference>
<accession>A0A4R3J371</accession>
<comment type="caution">
    <text evidence="2">The sequence shown here is derived from an EMBL/GenBank/DDBJ whole genome shotgun (WGS) entry which is preliminary data.</text>
</comment>